<sequence length="769" mass="86247">MWKRAQCFSTSRLSHILCNIKKMTLADLPKIKSVFVMSIALELSLESLTIRNCDELEHIIVDIKDGSGGNNWGNNVFPKLKELLVISCAKLVYIFGHIDATDHHKNHNEVTHLHLLPLERLVLLNLPSLVGMCTKHYRTTMPALTKVRLECSKVDITSIGDFINPNYSNKELSANVENLCSLEMLEVENICFLKNLAKIIIVGCEKLEIAFSTSIIMCLPQLLHIRIEKCKELKHMIEDDLENVCFPKLRTVVVKECNMLKYVFPISICKELPELEALIIRESEELEEIFVCKGDEKVNIPKLKFAAFVNLPSLYQTQGIHFQAVQNRIVQNCQELSLTNAITEHFRNNTYDYISGCEIYGDIYCIIAESLSTTSATENEPPVPGVEITVEEVTALTNTKTLKSSTHSKSLSSSSQSVRLSIEDIDNVASQETTQINNNQVSLSPNIKEQFPMDGEITSKSKPLPSIISPIASQFPLIPSKDFDLYLHMESLYQQFLEVSKGHSNGNENQSAQITKEFAAWIKAEAASRHKLTSSQLEVSASERLAGATLSTISETIDEPPIQLVAPKQKAFPLFSYIPSSSVVNMPATKDVDIGDSQETIAMEDINKLIEEDPLFALKKLLTGHQRLLPSNVKEFVEKVQNFFNDNIMRHTTSQQLLKKHNQLLDLETELRNKLKSATSTQTHIDSESSTANAQIHDLSLQIDDLKSVVNKCDVQKQKLKAECTEWALQSKELLSALASTEIDVIEADRMRNLATEGFANLKSSFPTI</sequence>
<proteinExistence type="predicted"/>
<dbReference type="HOGENOM" id="CLU_020654_0_0_1"/>
<accession>A0A072UZA5</accession>
<dbReference type="InterPro" id="IPR057135">
    <property type="entry name" value="At4g27190-like_LRR"/>
</dbReference>
<dbReference type="SUPFAM" id="SSF52047">
    <property type="entry name" value="RNI-like"/>
    <property type="match status" value="1"/>
</dbReference>
<keyword evidence="1" id="KW-0611">Plant defense</keyword>
<reference evidence="4" key="3">
    <citation type="submission" date="2015-04" db="UniProtKB">
        <authorList>
            <consortium name="EnsemblPlants"/>
        </authorList>
    </citation>
    <scope>IDENTIFICATION</scope>
    <source>
        <strain evidence="4">cv. Jemalong A17</strain>
    </source>
</reference>
<dbReference type="EnsemblPlants" id="KEH34443">
    <property type="protein sequence ID" value="KEH34443"/>
    <property type="gene ID" value="MTR_3g466530"/>
</dbReference>
<evidence type="ECO:0000256" key="1">
    <source>
        <dbReference type="ARBA" id="ARBA00022821"/>
    </source>
</evidence>
<dbReference type="InterPro" id="IPR050905">
    <property type="entry name" value="Plant_NBS-LRR"/>
</dbReference>
<dbReference type="EMBL" id="CM001219">
    <property type="protein sequence ID" value="KEH34443.1"/>
    <property type="molecule type" value="Genomic_DNA"/>
</dbReference>
<evidence type="ECO:0000259" key="2">
    <source>
        <dbReference type="Pfam" id="PF23247"/>
    </source>
</evidence>
<keyword evidence="5" id="KW-1185">Reference proteome</keyword>
<dbReference type="Pfam" id="PF23247">
    <property type="entry name" value="LRR_RPS2"/>
    <property type="match status" value="1"/>
</dbReference>
<name>A0A072UZA5_MEDTR</name>
<feature type="domain" description="Disease resistance protein At4g27190-like leucine-rich repeats" evidence="2">
    <location>
        <begin position="233"/>
        <end position="336"/>
    </location>
</feature>
<protein>
    <recommendedName>
        <fullName evidence="2">Disease resistance protein At4g27190-like leucine-rich repeats domain-containing protein</fullName>
    </recommendedName>
</protein>
<dbReference type="Proteomes" id="UP000002051">
    <property type="component" value="Chromosome 3"/>
</dbReference>
<dbReference type="PANTHER" id="PTHR33463:SF105">
    <property type="entry name" value="AND NB-ARC DOMAIN DISEASE RESISTANCE PROTEIN, PUTATIVE-RELATED"/>
    <property type="match status" value="1"/>
</dbReference>
<reference evidence="3 5" key="2">
    <citation type="journal article" date="2014" name="BMC Genomics">
        <title>An improved genome release (version Mt4.0) for the model legume Medicago truncatula.</title>
        <authorList>
            <person name="Tang H."/>
            <person name="Krishnakumar V."/>
            <person name="Bidwell S."/>
            <person name="Rosen B."/>
            <person name="Chan A."/>
            <person name="Zhou S."/>
            <person name="Gentzbittel L."/>
            <person name="Childs K.L."/>
            <person name="Yandell M."/>
            <person name="Gundlach H."/>
            <person name="Mayer K.F."/>
            <person name="Schwartz D.C."/>
            <person name="Town C.D."/>
        </authorList>
    </citation>
    <scope>GENOME REANNOTATION</scope>
    <source>
        <strain evidence="3">A17</strain>
        <strain evidence="4 5">cv. Jemalong A17</strain>
    </source>
</reference>
<evidence type="ECO:0000313" key="4">
    <source>
        <dbReference type="EnsemblPlants" id="KEH34443"/>
    </source>
</evidence>
<gene>
    <name evidence="3" type="ordered locus">MTR_3g466530</name>
</gene>
<evidence type="ECO:0000313" key="3">
    <source>
        <dbReference type="EMBL" id="KEH34443.1"/>
    </source>
</evidence>
<evidence type="ECO:0000313" key="5">
    <source>
        <dbReference type="Proteomes" id="UP000002051"/>
    </source>
</evidence>
<organism evidence="3 5">
    <name type="scientific">Medicago truncatula</name>
    <name type="common">Barrel medic</name>
    <name type="synonym">Medicago tribuloides</name>
    <dbReference type="NCBI Taxonomy" id="3880"/>
    <lineage>
        <taxon>Eukaryota</taxon>
        <taxon>Viridiplantae</taxon>
        <taxon>Streptophyta</taxon>
        <taxon>Embryophyta</taxon>
        <taxon>Tracheophyta</taxon>
        <taxon>Spermatophyta</taxon>
        <taxon>Magnoliopsida</taxon>
        <taxon>eudicotyledons</taxon>
        <taxon>Gunneridae</taxon>
        <taxon>Pentapetalae</taxon>
        <taxon>rosids</taxon>
        <taxon>fabids</taxon>
        <taxon>Fabales</taxon>
        <taxon>Fabaceae</taxon>
        <taxon>Papilionoideae</taxon>
        <taxon>50 kb inversion clade</taxon>
        <taxon>NPAAA clade</taxon>
        <taxon>Hologalegina</taxon>
        <taxon>IRL clade</taxon>
        <taxon>Trifolieae</taxon>
        <taxon>Medicago</taxon>
    </lineage>
</organism>
<dbReference type="AlphaFoldDB" id="A0A072UZA5"/>
<dbReference type="PANTHER" id="PTHR33463">
    <property type="entry name" value="NB-ARC DOMAIN-CONTAINING PROTEIN-RELATED"/>
    <property type="match status" value="1"/>
</dbReference>
<reference evidence="3 5" key="1">
    <citation type="journal article" date="2011" name="Nature">
        <title>The Medicago genome provides insight into the evolution of rhizobial symbioses.</title>
        <authorList>
            <person name="Young N.D."/>
            <person name="Debelle F."/>
            <person name="Oldroyd G.E."/>
            <person name="Geurts R."/>
            <person name="Cannon S.B."/>
            <person name="Udvardi M.K."/>
            <person name="Benedito V.A."/>
            <person name="Mayer K.F."/>
            <person name="Gouzy J."/>
            <person name="Schoof H."/>
            <person name="Van de Peer Y."/>
            <person name="Proost S."/>
            <person name="Cook D.R."/>
            <person name="Meyers B.C."/>
            <person name="Spannagl M."/>
            <person name="Cheung F."/>
            <person name="De Mita S."/>
            <person name="Krishnakumar V."/>
            <person name="Gundlach H."/>
            <person name="Zhou S."/>
            <person name="Mudge J."/>
            <person name="Bharti A.K."/>
            <person name="Murray J.D."/>
            <person name="Naoumkina M.A."/>
            <person name="Rosen B."/>
            <person name="Silverstein K.A."/>
            <person name="Tang H."/>
            <person name="Rombauts S."/>
            <person name="Zhao P.X."/>
            <person name="Zhou P."/>
            <person name="Barbe V."/>
            <person name="Bardou P."/>
            <person name="Bechner M."/>
            <person name="Bellec A."/>
            <person name="Berger A."/>
            <person name="Berges H."/>
            <person name="Bidwell S."/>
            <person name="Bisseling T."/>
            <person name="Choisne N."/>
            <person name="Couloux A."/>
            <person name="Denny R."/>
            <person name="Deshpande S."/>
            <person name="Dai X."/>
            <person name="Doyle J.J."/>
            <person name="Dudez A.M."/>
            <person name="Farmer A.D."/>
            <person name="Fouteau S."/>
            <person name="Franken C."/>
            <person name="Gibelin C."/>
            <person name="Gish J."/>
            <person name="Goldstein S."/>
            <person name="Gonzalez A.J."/>
            <person name="Green P.J."/>
            <person name="Hallab A."/>
            <person name="Hartog M."/>
            <person name="Hua A."/>
            <person name="Humphray S.J."/>
            <person name="Jeong D.H."/>
            <person name="Jing Y."/>
            <person name="Jocker A."/>
            <person name="Kenton S.M."/>
            <person name="Kim D.J."/>
            <person name="Klee K."/>
            <person name="Lai H."/>
            <person name="Lang C."/>
            <person name="Lin S."/>
            <person name="Macmil S.L."/>
            <person name="Magdelenat G."/>
            <person name="Matthews L."/>
            <person name="McCorrison J."/>
            <person name="Monaghan E.L."/>
            <person name="Mun J.H."/>
            <person name="Najar F.Z."/>
            <person name="Nicholson C."/>
            <person name="Noirot C."/>
            <person name="O'Bleness M."/>
            <person name="Paule C.R."/>
            <person name="Poulain J."/>
            <person name="Prion F."/>
            <person name="Qin B."/>
            <person name="Qu C."/>
            <person name="Retzel E.F."/>
            <person name="Riddle C."/>
            <person name="Sallet E."/>
            <person name="Samain S."/>
            <person name="Samson N."/>
            <person name="Sanders I."/>
            <person name="Saurat O."/>
            <person name="Scarpelli C."/>
            <person name="Schiex T."/>
            <person name="Segurens B."/>
            <person name="Severin A.J."/>
            <person name="Sherrier D.J."/>
            <person name="Shi R."/>
            <person name="Sims S."/>
            <person name="Singer S.R."/>
            <person name="Sinharoy S."/>
            <person name="Sterck L."/>
            <person name="Viollet A."/>
            <person name="Wang B.B."/>
            <person name="Wang K."/>
            <person name="Wang M."/>
            <person name="Wang X."/>
            <person name="Warfsmann J."/>
            <person name="Weissenbach J."/>
            <person name="White D.D."/>
            <person name="White J.D."/>
            <person name="Wiley G.B."/>
            <person name="Wincker P."/>
            <person name="Xing Y."/>
            <person name="Yang L."/>
            <person name="Yao Z."/>
            <person name="Ying F."/>
            <person name="Zhai J."/>
            <person name="Zhou L."/>
            <person name="Zuber A."/>
            <person name="Denarie J."/>
            <person name="Dixon R.A."/>
            <person name="May G.D."/>
            <person name="Schwartz D.C."/>
            <person name="Rogers J."/>
            <person name="Quetier F."/>
            <person name="Town C.D."/>
            <person name="Roe B.A."/>
        </authorList>
    </citation>
    <scope>NUCLEOTIDE SEQUENCE [LARGE SCALE GENOMIC DNA]</scope>
    <source>
        <strain evidence="3">A17</strain>
        <strain evidence="4 5">cv. Jemalong A17</strain>
    </source>
</reference>